<protein>
    <submittedName>
        <fullName evidence="2">Uncharacterized protein</fullName>
    </submittedName>
</protein>
<dbReference type="OrthoDB" id="300222at2759"/>
<proteinExistence type="predicted"/>
<sequence>MLNKYFTFYKVCREKTKLYKFIKSVYVSKIKQVEESLLYANDLQYTISTLENIKFIQSANTNQIVNISRQIFHNYNISKLETPQNAVDLLQVLTKNISVKDVRLYREIYKFYKKHAQYFTHQQVETLQKCYYHLARQIEFNDLIQIDEKTSVAKHTENFNHIQSDIYQLKQQEDWNIMFKEDPQSLTSAAILTHKNGIVLRIQGVFQNNYESIIDTQKLISEKKPDIIILNMAPIAINEIKKDNELDIQKTVDSFNEPEKDKGEEEDEDEEETKKIEQVFVTNFDPLIEELTKKFQVNDQKKIITGYQQGFQVPFTMESLLYQFSQQKRDQKQPIILLGGLSFEDQIKLYIQGIPPGKIAQELSSLRFQWLNQLLANFSDIQQTGCILCNSQPNGVIPPSKILNESPKMKKIQADFLGELTNKYIGSSGKKQFLVIVQQQLFLETLRSVAQRNIEKNDVDIDIYRQEYLEKKQGKKVQNKKHYKVFQQFYEDALNFDKTYKYCSQEMLDLNKFSSVKYTKGLDLRCGIRDILF</sequence>
<reference evidence="2" key="1">
    <citation type="submission" date="2021-01" db="EMBL/GenBank/DDBJ databases">
        <authorList>
            <consortium name="Genoscope - CEA"/>
            <person name="William W."/>
        </authorList>
    </citation>
    <scope>NUCLEOTIDE SEQUENCE</scope>
</reference>
<keyword evidence="3" id="KW-1185">Reference proteome</keyword>
<dbReference type="Proteomes" id="UP000683925">
    <property type="component" value="Unassembled WGS sequence"/>
</dbReference>
<feature type="region of interest" description="Disordered" evidence="1">
    <location>
        <begin position="251"/>
        <end position="274"/>
    </location>
</feature>
<dbReference type="OMA" id="CNSQPNG"/>
<gene>
    <name evidence="2" type="ORF">POCTA_138.1.T0120250</name>
</gene>
<evidence type="ECO:0000313" key="3">
    <source>
        <dbReference type="Proteomes" id="UP000683925"/>
    </source>
</evidence>
<comment type="caution">
    <text evidence="2">The sequence shown here is derived from an EMBL/GenBank/DDBJ whole genome shotgun (WGS) entry which is preliminary data.</text>
</comment>
<accession>A0A8S1SPD4</accession>
<evidence type="ECO:0000256" key="1">
    <source>
        <dbReference type="SAM" id="MobiDB-lite"/>
    </source>
</evidence>
<dbReference type="EMBL" id="CAJJDP010000011">
    <property type="protein sequence ID" value="CAD8141117.1"/>
    <property type="molecule type" value="Genomic_DNA"/>
</dbReference>
<name>A0A8S1SPD4_PAROT</name>
<dbReference type="AlphaFoldDB" id="A0A8S1SPD4"/>
<evidence type="ECO:0000313" key="2">
    <source>
        <dbReference type="EMBL" id="CAD8141117.1"/>
    </source>
</evidence>
<organism evidence="2 3">
    <name type="scientific">Paramecium octaurelia</name>
    <dbReference type="NCBI Taxonomy" id="43137"/>
    <lineage>
        <taxon>Eukaryota</taxon>
        <taxon>Sar</taxon>
        <taxon>Alveolata</taxon>
        <taxon>Ciliophora</taxon>
        <taxon>Intramacronucleata</taxon>
        <taxon>Oligohymenophorea</taxon>
        <taxon>Peniculida</taxon>
        <taxon>Parameciidae</taxon>
        <taxon>Paramecium</taxon>
    </lineage>
</organism>